<evidence type="ECO:0000313" key="2">
    <source>
        <dbReference type="EMBL" id="KPM09785.1"/>
    </source>
</evidence>
<feature type="region of interest" description="Disordered" evidence="1">
    <location>
        <begin position="137"/>
        <end position="156"/>
    </location>
</feature>
<feature type="region of interest" description="Disordered" evidence="1">
    <location>
        <begin position="45"/>
        <end position="75"/>
    </location>
</feature>
<dbReference type="VEuPathDB" id="VectorBase:SSCA009627"/>
<dbReference type="Proteomes" id="UP000616769">
    <property type="component" value="Unassembled WGS sequence"/>
</dbReference>
<proteinExistence type="predicted"/>
<comment type="caution">
    <text evidence="2">The sequence shown here is derived from an EMBL/GenBank/DDBJ whole genome shotgun (WGS) entry which is preliminary data.</text>
</comment>
<evidence type="ECO:0000256" key="1">
    <source>
        <dbReference type="SAM" id="MobiDB-lite"/>
    </source>
</evidence>
<dbReference type="OrthoDB" id="3225452at2759"/>
<dbReference type="EMBL" id="JXLN01014091">
    <property type="protein sequence ID" value="KPM09785.1"/>
    <property type="molecule type" value="Genomic_DNA"/>
</dbReference>
<gene>
    <name evidence="2" type="ORF">QR98_0083300</name>
</gene>
<dbReference type="AlphaFoldDB" id="A0A132AGU5"/>
<feature type="compositionally biased region" description="Low complexity" evidence="1">
    <location>
        <begin position="139"/>
        <end position="153"/>
    </location>
</feature>
<organism evidence="2 3">
    <name type="scientific">Sarcoptes scabiei</name>
    <name type="common">Itch mite</name>
    <name type="synonym">Acarus scabiei</name>
    <dbReference type="NCBI Taxonomy" id="52283"/>
    <lineage>
        <taxon>Eukaryota</taxon>
        <taxon>Metazoa</taxon>
        <taxon>Ecdysozoa</taxon>
        <taxon>Arthropoda</taxon>
        <taxon>Chelicerata</taxon>
        <taxon>Arachnida</taxon>
        <taxon>Acari</taxon>
        <taxon>Acariformes</taxon>
        <taxon>Sarcoptiformes</taxon>
        <taxon>Astigmata</taxon>
        <taxon>Psoroptidia</taxon>
        <taxon>Sarcoptoidea</taxon>
        <taxon>Sarcoptidae</taxon>
        <taxon>Sarcoptinae</taxon>
        <taxon>Sarcoptes</taxon>
    </lineage>
</organism>
<name>A0A132AGU5_SARSC</name>
<sequence>MNDTLVHPDYVTYSVHHSLGQQPSMVGYTTLNSAVIGNNALNANNGLQSYHTHPHHSQHLSHDHQGDPNDPQQIQYHGTIMHHSDLLQQAASGLLATEAPEGPLMMSSSGVLLTLNGSNSIHNGQLIGTASPLNGAITSQHQQSQSQQQQQQQYTHLGAASSPLGATCNNTAWIANWIGTISE</sequence>
<protein>
    <submittedName>
        <fullName evidence="2">Uncharacterized protein</fullName>
    </submittedName>
</protein>
<reference evidence="2 3" key="1">
    <citation type="journal article" date="2015" name="Parasit. Vectors">
        <title>Draft genome of the scabies mite.</title>
        <authorList>
            <person name="Rider S.D.Jr."/>
            <person name="Morgan M.S."/>
            <person name="Arlian L.G."/>
        </authorList>
    </citation>
    <scope>NUCLEOTIDE SEQUENCE [LARGE SCALE GENOMIC DNA]</scope>
    <source>
        <strain evidence="2">Arlian Lab</strain>
    </source>
</reference>
<accession>A0A132AGU5</accession>
<evidence type="ECO:0000313" key="3">
    <source>
        <dbReference type="Proteomes" id="UP000616769"/>
    </source>
</evidence>